<accession>A0A371H886</accession>
<sequence length="82" mass="9466">MKRMFLGGNLVTWRNKKQNVVARLSVELFCENKFVSSIANNLVQRDGTKADRHMPTYAKKIVEMYNQNGQIEKMLSDNLVGF</sequence>
<dbReference type="Proteomes" id="UP000257109">
    <property type="component" value="Unassembled WGS sequence"/>
</dbReference>
<organism evidence="1 2">
    <name type="scientific">Mucuna pruriens</name>
    <name type="common">Velvet bean</name>
    <name type="synonym">Dolichos pruriens</name>
    <dbReference type="NCBI Taxonomy" id="157652"/>
    <lineage>
        <taxon>Eukaryota</taxon>
        <taxon>Viridiplantae</taxon>
        <taxon>Streptophyta</taxon>
        <taxon>Embryophyta</taxon>
        <taxon>Tracheophyta</taxon>
        <taxon>Spermatophyta</taxon>
        <taxon>Magnoliopsida</taxon>
        <taxon>eudicotyledons</taxon>
        <taxon>Gunneridae</taxon>
        <taxon>Pentapetalae</taxon>
        <taxon>rosids</taxon>
        <taxon>fabids</taxon>
        <taxon>Fabales</taxon>
        <taxon>Fabaceae</taxon>
        <taxon>Papilionoideae</taxon>
        <taxon>50 kb inversion clade</taxon>
        <taxon>NPAAA clade</taxon>
        <taxon>indigoferoid/millettioid clade</taxon>
        <taxon>Phaseoleae</taxon>
        <taxon>Mucuna</taxon>
    </lineage>
</organism>
<protein>
    <submittedName>
        <fullName evidence="1">7-hydroxymethyl chlorophyll a reductase, chloroplastic</fullName>
    </submittedName>
</protein>
<dbReference type="EMBL" id="QJKJ01003340">
    <property type="protein sequence ID" value="RDX98926.1"/>
    <property type="molecule type" value="Genomic_DNA"/>
</dbReference>
<reference evidence="1" key="1">
    <citation type="submission" date="2018-05" db="EMBL/GenBank/DDBJ databases">
        <title>Draft genome of Mucuna pruriens seed.</title>
        <authorList>
            <person name="Nnadi N.E."/>
            <person name="Vos R."/>
            <person name="Hasami M.H."/>
            <person name="Devisetty U.K."/>
            <person name="Aguiy J.C."/>
        </authorList>
    </citation>
    <scope>NUCLEOTIDE SEQUENCE [LARGE SCALE GENOMIC DNA]</scope>
    <source>
        <strain evidence="1">JCA_2017</strain>
    </source>
</reference>
<evidence type="ECO:0000313" key="1">
    <source>
        <dbReference type="EMBL" id="RDX98926.1"/>
    </source>
</evidence>
<name>A0A371H886_MUCPR</name>
<proteinExistence type="predicted"/>
<keyword evidence="2" id="KW-1185">Reference proteome</keyword>
<dbReference type="AlphaFoldDB" id="A0A371H886"/>
<dbReference type="OrthoDB" id="191568at2759"/>
<feature type="non-terminal residue" evidence="1">
    <location>
        <position position="1"/>
    </location>
</feature>
<comment type="caution">
    <text evidence="1">The sequence shown here is derived from an EMBL/GenBank/DDBJ whole genome shotgun (WGS) entry which is preliminary data.</text>
</comment>
<gene>
    <name evidence="1" type="primary">HCAR</name>
    <name evidence="1" type="ORF">CR513_18092</name>
</gene>
<evidence type="ECO:0000313" key="2">
    <source>
        <dbReference type="Proteomes" id="UP000257109"/>
    </source>
</evidence>